<dbReference type="InterPro" id="IPR001179">
    <property type="entry name" value="PPIase_FKBP_dom"/>
</dbReference>
<evidence type="ECO:0000256" key="1">
    <source>
        <dbReference type="ARBA" id="ARBA00000971"/>
    </source>
</evidence>
<dbReference type="InterPro" id="IPR046357">
    <property type="entry name" value="PPIase_dom_sf"/>
</dbReference>
<evidence type="ECO:0000256" key="7">
    <source>
        <dbReference type="SAM" id="SignalP"/>
    </source>
</evidence>
<dbReference type="AlphaFoldDB" id="A0A1G6SVM8"/>
<dbReference type="PANTHER" id="PTHR43811">
    <property type="entry name" value="FKBP-TYPE PEPTIDYL-PROLYL CIS-TRANS ISOMERASE FKPA"/>
    <property type="match status" value="1"/>
</dbReference>
<dbReference type="PROSITE" id="PS51257">
    <property type="entry name" value="PROKAR_LIPOPROTEIN"/>
    <property type="match status" value="1"/>
</dbReference>
<dbReference type="EMBL" id="FMZM01000006">
    <property type="protein sequence ID" value="SDD20922.1"/>
    <property type="molecule type" value="Genomic_DNA"/>
</dbReference>
<keyword evidence="7" id="KW-0732">Signal</keyword>
<dbReference type="PANTHER" id="PTHR43811:SF19">
    <property type="entry name" value="39 KDA FK506-BINDING NUCLEAR PROTEIN"/>
    <property type="match status" value="1"/>
</dbReference>
<evidence type="ECO:0000256" key="2">
    <source>
        <dbReference type="ARBA" id="ARBA00006577"/>
    </source>
</evidence>
<gene>
    <name evidence="8" type="ORF">SAMN05421872_106302</name>
</gene>
<dbReference type="Pfam" id="PF00254">
    <property type="entry name" value="FKBP_C"/>
    <property type="match status" value="1"/>
</dbReference>
<keyword evidence="9" id="KW-1185">Reference proteome</keyword>
<dbReference type="Gene3D" id="3.10.50.40">
    <property type="match status" value="2"/>
</dbReference>
<reference evidence="8 9" key="1">
    <citation type="submission" date="2016-10" db="EMBL/GenBank/DDBJ databases">
        <authorList>
            <person name="de Groot N.N."/>
        </authorList>
    </citation>
    <scope>NUCLEOTIDE SEQUENCE [LARGE SCALE GENOMIC DNA]</scope>
    <source>
        <strain evidence="8 9">CGMCC 4.6858</strain>
    </source>
</reference>
<evidence type="ECO:0000256" key="4">
    <source>
        <dbReference type="ARBA" id="ARBA00023235"/>
    </source>
</evidence>
<sequence length="315" mass="33357">MLSRLHRPLAALLPVLFLGLAACGSDDGVRPTDIEGPSGFDAVEISGEQGVVPEVTWKGQMEADKLEVETLVKGEGEPVAEGDSVSTNLWVGNGFSKAEVYTTYGDEGGGAQEITVAKDQVAPIFLKALEGQTKGSRVAVVGSAEKAFGPEGQVALGIGDGDTVLLIADLMPDPEPVKPKRVKQSELPSVVEKDGKVTRLRFGDLKKPAADGELLRAIVKQGDGAVVTEDMTVTANYLGQVYGAKKPFDESYSKEPVPFSLQQVVKGWTYGLSGLKVGTRVLLQIPPDLGYGAQEQENIPANSTLYFVVDIISAE</sequence>
<evidence type="ECO:0000313" key="8">
    <source>
        <dbReference type="EMBL" id="SDD20922.1"/>
    </source>
</evidence>
<protein>
    <recommendedName>
        <fullName evidence="6">Peptidyl-prolyl cis-trans isomerase</fullName>
        <ecNumber evidence="6">5.2.1.8</ecNumber>
    </recommendedName>
</protein>
<dbReference type="PROSITE" id="PS50059">
    <property type="entry name" value="FKBP_PPIASE"/>
    <property type="match status" value="1"/>
</dbReference>
<comment type="catalytic activity">
    <reaction evidence="1 5 6">
        <text>[protein]-peptidylproline (omega=180) = [protein]-peptidylproline (omega=0)</text>
        <dbReference type="Rhea" id="RHEA:16237"/>
        <dbReference type="Rhea" id="RHEA-COMP:10747"/>
        <dbReference type="Rhea" id="RHEA-COMP:10748"/>
        <dbReference type="ChEBI" id="CHEBI:83833"/>
        <dbReference type="ChEBI" id="CHEBI:83834"/>
        <dbReference type="EC" id="5.2.1.8"/>
    </reaction>
</comment>
<proteinExistence type="inferred from homology"/>
<evidence type="ECO:0000256" key="3">
    <source>
        <dbReference type="ARBA" id="ARBA00023110"/>
    </source>
</evidence>
<organism evidence="8 9">
    <name type="scientific">Nocardioides lianchengensis</name>
    <dbReference type="NCBI Taxonomy" id="1045774"/>
    <lineage>
        <taxon>Bacteria</taxon>
        <taxon>Bacillati</taxon>
        <taxon>Actinomycetota</taxon>
        <taxon>Actinomycetes</taxon>
        <taxon>Propionibacteriales</taxon>
        <taxon>Nocardioidaceae</taxon>
        <taxon>Nocardioides</taxon>
    </lineage>
</organism>
<evidence type="ECO:0000256" key="5">
    <source>
        <dbReference type="PROSITE-ProRule" id="PRU00277"/>
    </source>
</evidence>
<dbReference type="GO" id="GO:0003755">
    <property type="term" value="F:peptidyl-prolyl cis-trans isomerase activity"/>
    <property type="evidence" value="ECO:0007669"/>
    <property type="project" value="UniProtKB-UniRule"/>
</dbReference>
<keyword evidence="4 5" id="KW-0413">Isomerase</keyword>
<dbReference type="SUPFAM" id="SSF54534">
    <property type="entry name" value="FKBP-like"/>
    <property type="match status" value="2"/>
</dbReference>
<evidence type="ECO:0000313" key="9">
    <source>
        <dbReference type="Proteomes" id="UP000199034"/>
    </source>
</evidence>
<dbReference type="STRING" id="1045774.SAMN05421872_106302"/>
<feature type="signal peptide" evidence="7">
    <location>
        <begin position="1"/>
        <end position="24"/>
    </location>
</feature>
<dbReference type="EC" id="5.2.1.8" evidence="6"/>
<accession>A0A1G6SVM8</accession>
<name>A0A1G6SVM8_9ACTN</name>
<evidence type="ECO:0000256" key="6">
    <source>
        <dbReference type="RuleBase" id="RU003915"/>
    </source>
</evidence>
<dbReference type="Proteomes" id="UP000199034">
    <property type="component" value="Unassembled WGS sequence"/>
</dbReference>
<keyword evidence="3 5" id="KW-0697">Rotamase</keyword>
<feature type="chain" id="PRO_5038784730" description="Peptidyl-prolyl cis-trans isomerase" evidence="7">
    <location>
        <begin position="25"/>
        <end position="315"/>
    </location>
</feature>
<comment type="similarity">
    <text evidence="2 6">Belongs to the FKBP-type PPIase family.</text>
</comment>
<dbReference type="RefSeq" id="WP_211752919.1">
    <property type="nucleotide sequence ID" value="NZ_FMZM01000006.1"/>
</dbReference>